<accession>A0ABR7QVY6</accession>
<dbReference type="Proteomes" id="UP000651208">
    <property type="component" value="Unassembled WGS sequence"/>
</dbReference>
<dbReference type="PROSITE" id="PS51671">
    <property type="entry name" value="ACT"/>
    <property type="match status" value="1"/>
</dbReference>
<proteinExistence type="predicted"/>
<evidence type="ECO:0000259" key="1">
    <source>
        <dbReference type="PROSITE" id="PS51671"/>
    </source>
</evidence>
<sequence>MENYELIVKAYDRPGTLERILRVIRHRGGNIQSMNMNVASSQQLLITFKFINSKNKTQIINQLLKLADIVAID</sequence>
<reference evidence="2 3" key="1">
    <citation type="submission" date="2020-06" db="EMBL/GenBank/DDBJ databases">
        <title>Frischella cerana isolated from Apis cerana gut homogenate.</title>
        <authorList>
            <person name="Wolter L.A."/>
            <person name="Suenami S."/>
            <person name="Miyazaki R."/>
        </authorList>
    </citation>
    <scope>NUCLEOTIDE SEQUENCE [LARGE SCALE GENOMIC DNA]</scope>
    <source>
        <strain evidence="2 3">Ac13</strain>
    </source>
</reference>
<name>A0ABR7QVY6_9GAMM</name>
<dbReference type="RefSeq" id="WP_187754654.1">
    <property type="nucleotide sequence ID" value="NZ_JABURY010000006.1"/>
</dbReference>
<comment type="caution">
    <text evidence="2">The sequence shown here is derived from an EMBL/GenBank/DDBJ whole genome shotgun (WGS) entry which is preliminary data.</text>
</comment>
<keyword evidence="3" id="KW-1185">Reference proteome</keyword>
<dbReference type="SUPFAM" id="SSF55021">
    <property type="entry name" value="ACT-like"/>
    <property type="match status" value="1"/>
</dbReference>
<dbReference type="InterPro" id="IPR002912">
    <property type="entry name" value="ACT_dom"/>
</dbReference>
<evidence type="ECO:0000313" key="2">
    <source>
        <dbReference type="EMBL" id="MBC9130216.1"/>
    </source>
</evidence>
<dbReference type="InterPro" id="IPR045865">
    <property type="entry name" value="ACT-like_dom_sf"/>
</dbReference>
<protein>
    <submittedName>
        <fullName evidence="2">Acetolactate synthase 2 small subunit</fullName>
    </submittedName>
</protein>
<dbReference type="Pfam" id="PF13710">
    <property type="entry name" value="ACT_5"/>
    <property type="match status" value="1"/>
</dbReference>
<feature type="domain" description="ACT" evidence="1">
    <location>
        <begin position="5"/>
        <end position="73"/>
    </location>
</feature>
<organism evidence="2 3">
    <name type="scientific">Frischella japonica</name>
    <dbReference type="NCBI Taxonomy" id="2741544"/>
    <lineage>
        <taxon>Bacteria</taxon>
        <taxon>Pseudomonadati</taxon>
        <taxon>Pseudomonadota</taxon>
        <taxon>Gammaproteobacteria</taxon>
        <taxon>Orbales</taxon>
        <taxon>Orbaceae</taxon>
        <taxon>Frischella</taxon>
    </lineage>
</organism>
<dbReference type="Gene3D" id="3.30.70.260">
    <property type="match status" value="1"/>
</dbReference>
<dbReference type="EMBL" id="JABURY010000006">
    <property type="protein sequence ID" value="MBC9130216.1"/>
    <property type="molecule type" value="Genomic_DNA"/>
</dbReference>
<gene>
    <name evidence="2" type="ORF">FcAc13_02705</name>
</gene>
<evidence type="ECO:0000313" key="3">
    <source>
        <dbReference type="Proteomes" id="UP000651208"/>
    </source>
</evidence>